<dbReference type="Proteomes" id="UP000827721">
    <property type="component" value="Unassembled WGS sequence"/>
</dbReference>
<name>A0ABQ8I4A9_9ROSI</name>
<organism evidence="1 2">
    <name type="scientific">Xanthoceras sorbifolium</name>
    <dbReference type="NCBI Taxonomy" id="99658"/>
    <lineage>
        <taxon>Eukaryota</taxon>
        <taxon>Viridiplantae</taxon>
        <taxon>Streptophyta</taxon>
        <taxon>Embryophyta</taxon>
        <taxon>Tracheophyta</taxon>
        <taxon>Spermatophyta</taxon>
        <taxon>Magnoliopsida</taxon>
        <taxon>eudicotyledons</taxon>
        <taxon>Gunneridae</taxon>
        <taxon>Pentapetalae</taxon>
        <taxon>rosids</taxon>
        <taxon>malvids</taxon>
        <taxon>Sapindales</taxon>
        <taxon>Sapindaceae</taxon>
        <taxon>Xanthoceroideae</taxon>
        <taxon>Xanthoceras</taxon>
    </lineage>
</organism>
<comment type="caution">
    <text evidence="1">The sequence shown here is derived from an EMBL/GenBank/DDBJ whole genome shotgun (WGS) entry which is preliminary data.</text>
</comment>
<protein>
    <submittedName>
        <fullName evidence="1">Uncharacterized protein</fullName>
    </submittedName>
</protein>
<keyword evidence="2" id="KW-1185">Reference proteome</keyword>
<dbReference type="EMBL" id="JAFEMO010000004">
    <property type="protein sequence ID" value="KAH7571471.1"/>
    <property type="molecule type" value="Genomic_DNA"/>
</dbReference>
<gene>
    <name evidence="1" type="ORF">JRO89_XS04G0057800</name>
</gene>
<proteinExistence type="predicted"/>
<evidence type="ECO:0000313" key="1">
    <source>
        <dbReference type="EMBL" id="KAH7571471.1"/>
    </source>
</evidence>
<sequence length="116" mass="13226">MAVVHLFIGYVEDMLTARDQANLCSKNYDLSVSYLNFCQELRYTATTFTVGVLSSATGMVFMDMELGIGIVTFCLQQMRLSVWTEEVQDEVEVLEDELEVPQLQSARMLPYRHSIT</sequence>
<accession>A0ABQ8I4A9</accession>
<evidence type="ECO:0000313" key="2">
    <source>
        <dbReference type="Proteomes" id="UP000827721"/>
    </source>
</evidence>
<reference evidence="1 2" key="1">
    <citation type="submission" date="2021-02" db="EMBL/GenBank/DDBJ databases">
        <title>Plant Genome Project.</title>
        <authorList>
            <person name="Zhang R.-G."/>
        </authorList>
    </citation>
    <scope>NUCLEOTIDE SEQUENCE [LARGE SCALE GENOMIC DNA]</scope>
    <source>
        <tissue evidence="1">Leaves</tissue>
    </source>
</reference>